<sequence length="594" mass="65750">MKPKTLCSENSSGKTAFQEFLPYLRPYWKEALLAPLLMVVEVICDLMQPRLLARMVDVGIVKGDVHLISRTGILMVGIALLGMLGGVGCTVFASRASQGFGTDLRSAVFRKVQSFSFSSLDRFAPPTLITRITNDITQLQNLVLMALRIMVRAPLLFVGGIVMAIAINYRIAPVLLVAVAIELAVFFYLLRRGLPLFALVQQKIDRINTIIRENLAGIRLVKIFVRSSWEKSRFDSANQELMKATVQAFLPIITLMPLIMLVMNLSIVAVLWFGGLLVQRGAIQVGEVMALTNYVTQILFSLMMIGHIFIFVSRAGASANRVQEVLQEPVDIVNPPHPDTKPIREGEVVFENVSFSYAGREGEPVLRNISFSVRPGEMVAIVGTTGSGKSTLVHLIPRFYDVTGGRVLVDGEDVRKKDLKTLRAAIGMALQEPVLFSGTIRENICWGRPDASFEEIMEAAKIAQAHDFIMSFPKGYDTPLGQRGVNLSGGQKQRIAIARAIVKNPAILILDDSTSAVDLVTEQLILEGLKRRSKKCTTFLITQRIYTVMNADRILVLDRGELVAQGTHQELLNTCSIYREMYELQEREAKGVGV</sequence>
<dbReference type="EMBL" id="CP121689">
    <property type="protein sequence ID" value="WZL76417.1"/>
    <property type="molecule type" value="Genomic_DNA"/>
</dbReference>
<proteinExistence type="predicted"/>
<evidence type="ECO:0000259" key="8">
    <source>
        <dbReference type="PROSITE" id="PS50893"/>
    </source>
</evidence>
<comment type="subcellular location">
    <subcellularLocation>
        <location evidence="1">Cell membrane</location>
        <topology evidence="1">Multi-pass membrane protein</topology>
    </subcellularLocation>
</comment>
<dbReference type="Gene3D" id="3.40.50.300">
    <property type="entry name" value="P-loop containing nucleotide triphosphate hydrolases"/>
    <property type="match status" value="1"/>
</dbReference>
<feature type="transmembrane region" description="Helical" evidence="7">
    <location>
        <begin position="72"/>
        <end position="93"/>
    </location>
</feature>
<dbReference type="InterPro" id="IPR003439">
    <property type="entry name" value="ABC_transporter-like_ATP-bd"/>
</dbReference>
<evidence type="ECO:0000313" key="11">
    <source>
        <dbReference type="Proteomes" id="UP001461341"/>
    </source>
</evidence>
<evidence type="ECO:0000256" key="4">
    <source>
        <dbReference type="ARBA" id="ARBA00022840"/>
    </source>
</evidence>
<evidence type="ECO:0000313" key="10">
    <source>
        <dbReference type="EMBL" id="WZL76417.1"/>
    </source>
</evidence>
<keyword evidence="6 7" id="KW-0472">Membrane</keyword>
<dbReference type="InterPro" id="IPR011527">
    <property type="entry name" value="ABC1_TM_dom"/>
</dbReference>
<dbReference type="InterPro" id="IPR039421">
    <property type="entry name" value="Type_1_exporter"/>
</dbReference>
<dbReference type="Gene3D" id="1.20.1560.10">
    <property type="entry name" value="ABC transporter type 1, transmembrane domain"/>
    <property type="match status" value="1"/>
</dbReference>
<keyword evidence="2 7" id="KW-0812">Transmembrane</keyword>
<feature type="domain" description="ABC transmembrane type-1" evidence="9">
    <location>
        <begin position="32"/>
        <end position="314"/>
    </location>
</feature>
<dbReference type="CDD" id="cd18548">
    <property type="entry name" value="ABC_6TM_Tm287_like"/>
    <property type="match status" value="1"/>
</dbReference>
<reference evidence="10 11" key="1">
    <citation type="submission" date="2023-03" db="EMBL/GenBank/DDBJ databases">
        <title>Novel Species.</title>
        <authorList>
            <person name="Ma S."/>
        </authorList>
    </citation>
    <scope>NUCLEOTIDE SEQUENCE [LARGE SCALE GENOMIC DNA]</scope>
    <source>
        <strain evidence="10 11">B11</strain>
    </source>
</reference>
<keyword evidence="11" id="KW-1185">Reference proteome</keyword>
<keyword evidence="4 10" id="KW-0067">ATP-binding</keyword>
<evidence type="ECO:0000256" key="2">
    <source>
        <dbReference type="ARBA" id="ARBA00022692"/>
    </source>
</evidence>
<dbReference type="RefSeq" id="WP_369018579.1">
    <property type="nucleotide sequence ID" value="NZ_CP121689.1"/>
</dbReference>
<organism evidence="10 11">
    <name type="scientific">Thermatribacter velox</name>
    <dbReference type="NCBI Taxonomy" id="3039681"/>
    <lineage>
        <taxon>Bacteria</taxon>
        <taxon>Pseudomonadati</taxon>
        <taxon>Atribacterota</taxon>
        <taxon>Atribacteria</taxon>
        <taxon>Atribacterales</taxon>
        <taxon>Thermatribacteraceae</taxon>
        <taxon>Thermatribacter</taxon>
    </lineage>
</organism>
<evidence type="ECO:0000256" key="1">
    <source>
        <dbReference type="ARBA" id="ARBA00004651"/>
    </source>
</evidence>
<dbReference type="PANTHER" id="PTHR43394">
    <property type="entry name" value="ATP-DEPENDENT PERMEASE MDL1, MITOCHONDRIAL"/>
    <property type="match status" value="1"/>
</dbReference>
<dbReference type="Proteomes" id="UP001461341">
    <property type="component" value="Chromosome"/>
</dbReference>
<dbReference type="InterPro" id="IPR027417">
    <property type="entry name" value="P-loop_NTPase"/>
</dbReference>
<evidence type="ECO:0000256" key="5">
    <source>
        <dbReference type="ARBA" id="ARBA00022989"/>
    </source>
</evidence>
<accession>A0ABZ2YC71</accession>
<feature type="domain" description="ABC transporter" evidence="8">
    <location>
        <begin position="348"/>
        <end position="584"/>
    </location>
</feature>
<evidence type="ECO:0000259" key="9">
    <source>
        <dbReference type="PROSITE" id="PS50929"/>
    </source>
</evidence>
<dbReference type="InterPro" id="IPR036640">
    <property type="entry name" value="ABC1_TM_sf"/>
</dbReference>
<evidence type="ECO:0000256" key="3">
    <source>
        <dbReference type="ARBA" id="ARBA00022741"/>
    </source>
</evidence>
<dbReference type="SUPFAM" id="SSF90123">
    <property type="entry name" value="ABC transporter transmembrane region"/>
    <property type="match status" value="1"/>
</dbReference>
<feature type="transmembrane region" description="Helical" evidence="7">
    <location>
        <begin position="149"/>
        <end position="167"/>
    </location>
</feature>
<dbReference type="PROSITE" id="PS50929">
    <property type="entry name" value="ABC_TM1F"/>
    <property type="match status" value="1"/>
</dbReference>
<dbReference type="SMART" id="SM00382">
    <property type="entry name" value="AAA"/>
    <property type="match status" value="1"/>
</dbReference>
<evidence type="ECO:0000256" key="6">
    <source>
        <dbReference type="ARBA" id="ARBA00023136"/>
    </source>
</evidence>
<dbReference type="GO" id="GO:0005524">
    <property type="term" value="F:ATP binding"/>
    <property type="evidence" value="ECO:0007669"/>
    <property type="project" value="UniProtKB-KW"/>
</dbReference>
<feature type="transmembrane region" description="Helical" evidence="7">
    <location>
        <begin position="248"/>
        <end position="274"/>
    </location>
</feature>
<feature type="transmembrane region" description="Helical" evidence="7">
    <location>
        <begin position="173"/>
        <end position="190"/>
    </location>
</feature>
<evidence type="ECO:0000256" key="7">
    <source>
        <dbReference type="SAM" id="Phobius"/>
    </source>
</evidence>
<name>A0ABZ2YC71_9BACT</name>
<dbReference type="Pfam" id="PF00005">
    <property type="entry name" value="ABC_tran"/>
    <property type="match status" value="1"/>
</dbReference>
<keyword evidence="3" id="KW-0547">Nucleotide-binding</keyword>
<feature type="transmembrane region" description="Helical" evidence="7">
    <location>
        <begin position="294"/>
        <end position="312"/>
    </location>
</feature>
<dbReference type="Pfam" id="PF00664">
    <property type="entry name" value="ABC_membrane"/>
    <property type="match status" value="1"/>
</dbReference>
<keyword evidence="5 7" id="KW-1133">Transmembrane helix</keyword>
<protein>
    <submittedName>
        <fullName evidence="10">ABC transporter ATP-binding protein</fullName>
    </submittedName>
</protein>
<dbReference type="PROSITE" id="PS50893">
    <property type="entry name" value="ABC_TRANSPORTER_2"/>
    <property type="match status" value="1"/>
</dbReference>
<dbReference type="PROSITE" id="PS00211">
    <property type="entry name" value="ABC_TRANSPORTER_1"/>
    <property type="match status" value="1"/>
</dbReference>
<gene>
    <name evidence="10" type="ORF">QBE54_01400</name>
</gene>
<dbReference type="SUPFAM" id="SSF52540">
    <property type="entry name" value="P-loop containing nucleoside triphosphate hydrolases"/>
    <property type="match status" value="1"/>
</dbReference>
<dbReference type="PANTHER" id="PTHR43394:SF1">
    <property type="entry name" value="ATP-BINDING CASSETTE SUB-FAMILY B MEMBER 10, MITOCHONDRIAL"/>
    <property type="match status" value="1"/>
</dbReference>
<dbReference type="InterPro" id="IPR017871">
    <property type="entry name" value="ABC_transporter-like_CS"/>
</dbReference>
<dbReference type="InterPro" id="IPR003593">
    <property type="entry name" value="AAA+_ATPase"/>
</dbReference>